<feature type="domain" description="Ig-like" evidence="1">
    <location>
        <begin position="5"/>
        <end position="68"/>
    </location>
</feature>
<dbReference type="PROSITE" id="PS50835">
    <property type="entry name" value="IG_LIKE"/>
    <property type="match status" value="1"/>
</dbReference>
<sequence length="136" mass="14973">MFTPPEDPGRALDLPCSEGQSVVLWDWVTLTCQGSGTTGATTWYKDMQRLWQERQERFTVTESGTYWCDKPGTGRSPLVIVLQHKGGLGVPRLAPTLTPGFWVCSACLVVGLLPSTGNIICRRMGESQEINGEEID</sequence>
<dbReference type="InterPro" id="IPR036179">
    <property type="entry name" value="Ig-like_dom_sf"/>
</dbReference>
<dbReference type="AlphaFoldDB" id="A0A8C5IIA6"/>
<dbReference type="Ensembl" id="ENSJHYT00000002756.1">
    <property type="protein sequence ID" value="ENSJHYP00000002221.1"/>
    <property type="gene ID" value="ENSJHYG00000001881.1"/>
</dbReference>
<dbReference type="Gene3D" id="2.60.40.10">
    <property type="entry name" value="Immunoglobulins"/>
    <property type="match status" value="1"/>
</dbReference>
<proteinExistence type="predicted"/>
<reference evidence="2" key="1">
    <citation type="submission" date="2025-08" db="UniProtKB">
        <authorList>
            <consortium name="Ensembl"/>
        </authorList>
    </citation>
    <scope>IDENTIFICATION</scope>
</reference>
<keyword evidence="3" id="KW-1185">Reference proteome</keyword>
<evidence type="ECO:0000313" key="3">
    <source>
        <dbReference type="Proteomes" id="UP000694408"/>
    </source>
</evidence>
<evidence type="ECO:0000259" key="1">
    <source>
        <dbReference type="PROSITE" id="PS50835"/>
    </source>
</evidence>
<dbReference type="Proteomes" id="UP000694408">
    <property type="component" value="Unplaced"/>
</dbReference>
<dbReference type="InterPro" id="IPR007110">
    <property type="entry name" value="Ig-like_dom"/>
</dbReference>
<protein>
    <recommendedName>
        <fullName evidence="1">Ig-like domain-containing protein</fullName>
    </recommendedName>
</protein>
<name>A0A8C5IIA6_JUNHY</name>
<accession>A0A8C5IIA6</accession>
<reference evidence="2" key="2">
    <citation type="submission" date="2025-09" db="UniProtKB">
        <authorList>
            <consortium name="Ensembl"/>
        </authorList>
    </citation>
    <scope>IDENTIFICATION</scope>
</reference>
<evidence type="ECO:0000313" key="2">
    <source>
        <dbReference type="Ensembl" id="ENSJHYP00000002221.1"/>
    </source>
</evidence>
<dbReference type="SUPFAM" id="SSF48726">
    <property type="entry name" value="Immunoglobulin"/>
    <property type="match status" value="1"/>
</dbReference>
<organism evidence="2 3">
    <name type="scientific">Junco hyemalis</name>
    <name type="common">Dark-eyed junco</name>
    <dbReference type="NCBI Taxonomy" id="40217"/>
    <lineage>
        <taxon>Eukaryota</taxon>
        <taxon>Metazoa</taxon>
        <taxon>Chordata</taxon>
        <taxon>Craniata</taxon>
        <taxon>Vertebrata</taxon>
        <taxon>Euteleostomi</taxon>
        <taxon>Archelosauria</taxon>
        <taxon>Archosauria</taxon>
        <taxon>Dinosauria</taxon>
        <taxon>Saurischia</taxon>
        <taxon>Theropoda</taxon>
        <taxon>Coelurosauria</taxon>
        <taxon>Aves</taxon>
        <taxon>Neognathae</taxon>
        <taxon>Neoaves</taxon>
        <taxon>Telluraves</taxon>
        <taxon>Australaves</taxon>
        <taxon>Passeriformes</taxon>
        <taxon>Passerellidae</taxon>
        <taxon>Junco</taxon>
    </lineage>
</organism>
<dbReference type="InterPro" id="IPR013783">
    <property type="entry name" value="Ig-like_fold"/>
</dbReference>